<gene>
    <name evidence="2" type="ORF">J3998_04800</name>
</gene>
<dbReference type="SUPFAM" id="SSF54427">
    <property type="entry name" value="NTF2-like"/>
    <property type="match status" value="1"/>
</dbReference>
<dbReference type="InterPro" id="IPR032710">
    <property type="entry name" value="NTF2-like_dom_sf"/>
</dbReference>
<keyword evidence="3" id="KW-1185">Reference proteome</keyword>
<dbReference type="Gene3D" id="3.10.450.50">
    <property type="match status" value="1"/>
</dbReference>
<feature type="domain" description="SnoaL-like" evidence="1">
    <location>
        <begin position="33"/>
        <end position="122"/>
    </location>
</feature>
<reference evidence="2 3" key="1">
    <citation type="submission" date="2021-03" db="EMBL/GenBank/DDBJ databases">
        <title>Thiomicrorhabdus sp.nov.,novel sulfur-oxidizing bacteria isolated from coastal sediment.</title>
        <authorList>
            <person name="Liu X."/>
        </authorList>
    </citation>
    <scope>NUCLEOTIDE SEQUENCE [LARGE SCALE GENOMIC DNA]</scope>
    <source>
        <strain evidence="2 3">6S2-11</strain>
    </source>
</reference>
<evidence type="ECO:0000313" key="2">
    <source>
        <dbReference type="EMBL" id="MBO1926887.1"/>
    </source>
</evidence>
<sequence>MTAFPNPKIDFAASLIQYAQAFEQLAPETIHSELAPLLAEDIYFEDPFNQLHGKARTLQLFEHMFETVLQPHFRVLDYSLSDKKPSCGFLYWQFSFIYKGKSQRFDGISKVLFNQHGLICSHIDYWDPGKHIYAQIPVLGWLLGKVNKRLALPKE</sequence>
<organism evidence="2 3">
    <name type="scientific">Thiomicrorhabdus marina</name>
    <dbReference type="NCBI Taxonomy" id="2818442"/>
    <lineage>
        <taxon>Bacteria</taxon>
        <taxon>Pseudomonadati</taxon>
        <taxon>Pseudomonadota</taxon>
        <taxon>Gammaproteobacteria</taxon>
        <taxon>Thiotrichales</taxon>
        <taxon>Piscirickettsiaceae</taxon>
        <taxon>Thiomicrorhabdus</taxon>
    </lineage>
</organism>
<proteinExistence type="predicted"/>
<dbReference type="InterPro" id="IPR037401">
    <property type="entry name" value="SnoaL-like"/>
</dbReference>
<accession>A0ABS3Q3L1</accession>
<evidence type="ECO:0000259" key="1">
    <source>
        <dbReference type="Pfam" id="PF12680"/>
    </source>
</evidence>
<dbReference type="RefSeq" id="WP_208148337.1">
    <property type="nucleotide sequence ID" value="NZ_JAGETV010000006.1"/>
</dbReference>
<name>A0ABS3Q3L1_9GAMM</name>
<dbReference type="EMBL" id="JAGETV010000006">
    <property type="protein sequence ID" value="MBO1926887.1"/>
    <property type="molecule type" value="Genomic_DNA"/>
</dbReference>
<protein>
    <submittedName>
        <fullName evidence="2">Nuclear transport factor 2 family protein</fullName>
    </submittedName>
</protein>
<comment type="caution">
    <text evidence="2">The sequence shown here is derived from an EMBL/GenBank/DDBJ whole genome shotgun (WGS) entry which is preliminary data.</text>
</comment>
<dbReference type="Pfam" id="PF12680">
    <property type="entry name" value="SnoaL_2"/>
    <property type="match status" value="1"/>
</dbReference>
<dbReference type="Proteomes" id="UP000664835">
    <property type="component" value="Unassembled WGS sequence"/>
</dbReference>
<evidence type="ECO:0000313" key="3">
    <source>
        <dbReference type="Proteomes" id="UP000664835"/>
    </source>
</evidence>